<dbReference type="EMBL" id="DF820459">
    <property type="protein sequence ID" value="GAK53340.1"/>
    <property type="molecule type" value="Genomic_DNA"/>
</dbReference>
<accession>A0A0S6W4N2</accession>
<feature type="binding site" evidence="4">
    <location>
        <position position="351"/>
    </location>
    <ligand>
        <name>substrate</name>
    </ligand>
</feature>
<dbReference type="GO" id="GO:0004760">
    <property type="term" value="F:L-serine-pyruvate transaminase activity"/>
    <property type="evidence" value="ECO:0007669"/>
    <property type="project" value="TreeGrafter"/>
</dbReference>
<dbReference type="HOGENOM" id="CLU_027686_0_0_0"/>
<keyword evidence="9" id="KW-0032">Aminotransferase</keyword>
<evidence type="ECO:0000259" key="8">
    <source>
        <dbReference type="Pfam" id="PF00266"/>
    </source>
</evidence>
<dbReference type="GO" id="GO:0008453">
    <property type="term" value="F:alanine-glyoxylate transaminase activity"/>
    <property type="evidence" value="ECO:0007669"/>
    <property type="project" value="TreeGrafter"/>
</dbReference>
<protein>
    <submittedName>
        <fullName evidence="9">Serine-pyruvate aminotransferase</fullName>
    </submittedName>
</protein>
<gene>
    <name evidence="9" type="ORF">U14_04605</name>
</gene>
<dbReference type="AlphaFoldDB" id="A0A0S6W4N2"/>
<reference evidence="9" key="1">
    <citation type="journal article" date="2015" name="PeerJ">
        <title>First genomic representation of candidate bacterial phylum KSB3 points to enhanced environmental sensing as a trigger of wastewater bulking.</title>
        <authorList>
            <person name="Sekiguchi Y."/>
            <person name="Ohashi A."/>
            <person name="Parks D.H."/>
            <person name="Yamauchi T."/>
            <person name="Tyson G.W."/>
            <person name="Hugenholtz P."/>
        </authorList>
    </citation>
    <scope>NUCLEOTIDE SEQUENCE [LARGE SCALE GENOMIC DNA]</scope>
</reference>
<dbReference type="PANTHER" id="PTHR21152">
    <property type="entry name" value="AMINOTRANSFERASE CLASS V"/>
    <property type="match status" value="1"/>
</dbReference>
<evidence type="ECO:0000256" key="2">
    <source>
        <dbReference type="ARBA" id="ARBA00009236"/>
    </source>
</evidence>
<dbReference type="PIRSF" id="PIRSF000524">
    <property type="entry name" value="SPT"/>
    <property type="match status" value="1"/>
</dbReference>
<organism evidence="9">
    <name type="scientific">Candidatus Moduliflexus flocculans</name>
    <dbReference type="NCBI Taxonomy" id="1499966"/>
    <lineage>
        <taxon>Bacteria</taxon>
        <taxon>Candidatus Moduliflexota</taxon>
        <taxon>Candidatus Moduliflexia</taxon>
        <taxon>Candidatus Moduliflexales</taxon>
        <taxon>Candidatus Moduliflexaceae</taxon>
    </lineage>
</organism>
<keyword evidence="9" id="KW-0670">Pyruvate</keyword>
<evidence type="ECO:0000256" key="1">
    <source>
        <dbReference type="ARBA" id="ARBA00001933"/>
    </source>
</evidence>
<evidence type="ECO:0000313" key="9">
    <source>
        <dbReference type="EMBL" id="GAK53340.1"/>
    </source>
</evidence>
<name>A0A0S6W4N2_9BACT</name>
<dbReference type="InterPro" id="IPR000192">
    <property type="entry name" value="Aminotrans_V_dom"/>
</dbReference>
<evidence type="ECO:0000256" key="7">
    <source>
        <dbReference type="RuleBase" id="RU004504"/>
    </source>
</evidence>
<dbReference type="Proteomes" id="UP000030700">
    <property type="component" value="Unassembled WGS sequence"/>
</dbReference>
<evidence type="ECO:0000313" key="10">
    <source>
        <dbReference type="Proteomes" id="UP000030700"/>
    </source>
</evidence>
<dbReference type="InterPro" id="IPR015424">
    <property type="entry name" value="PyrdxlP-dep_Trfase"/>
</dbReference>
<evidence type="ECO:0000256" key="3">
    <source>
        <dbReference type="ARBA" id="ARBA00022898"/>
    </source>
</evidence>
<evidence type="ECO:0000256" key="6">
    <source>
        <dbReference type="RuleBase" id="RU004075"/>
    </source>
</evidence>
<proteinExistence type="inferred from homology"/>
<dbReference type="PANTHER" id="PTHR21152:SF40">
    <property type="entry name" value="ALANINE--GLYOXYLATE AMINOTRANSFERASE"/>
    <property type="match status" value="1"/>
</dbReference>
<feature type="modified residue" description="N6-(pyridoxal phosphate)lysine" evidence="5">
    <location>
        <position position="208"/>
    </location>
</feature>
<dbReference type="InterPro" id="IPR015421">
    <property type="entry name" value="PyrdxlP-dep_Trfase_major"/>
</dbReference>
<dbReference type="STRING" id="1499966.U14_04605"/>
<dbReference type="Pfam" id="PF00266">
    <property type="entry name" value="Aminotran_5"/>
    <property type="match status" value="1"/>
</dbReference>
<dbReference type="GO" id="GO:0019265">
    <property type="term" value="P:glycine biosynthetic process, by transamination of glyoxylate"/>
    <property type="evidence" value="ECO:0007669"/>
    <property type="project" value="TreeGrafter"/>
</dbReference>
<evidence type="ECO:0000256" key="4">
    <source>
        <dbReference type="PIRSR" id="PIRSR000524-1"/>
    </source>
</evidence>
<comment type="similarity">
    <text evidence="2 6">Belongs to the class-V pyridoxal-phosphate-dependent aminotransferase family.</text>
</comment>
<feature type="domain" description="Aminotransferase class V" evidence="8">
    <location>
        <begin position="44"/>
        <end position="342"/>
    </location>
</feature>
<keyword evidence="9" id="KW-0808">Transferase</keyword>
<dbReference type="Gene3D" id="3.90.1150.10">
    <property type="entry name" value="Aspartate Aminotransferase, domain 1"/>
    <property type="match status" value="1"/>
</dbReference>
<keyword evidence="3 5" id="KW-0663">Pyridoxal phosphate</keyword>
<dbReference type="Gene3D" id="3.40.640.10">
    <property type="entry name" value="Type I PLP-dependent aspartate aminotransferase-like (Major domain)"/>
    <property type="match status" value="1"/>
</dbReference>
<dbReference type="InterPro" id="IPR024169">
    <property type="entry name" value="SP_NH2Trfase/AEP_transaminase"/>
</dbReference>
<dbReference type="InterPro" id="IPR015422">
    <property type="entry name" value="PyrdxlP-dep_Trfase_small"/>
</dbReference>
<sequence length="404" mass="44377">MTHKVDVPQVVPLSDILPQEPLLLMGAGPVPIPHAVAQANGVVINHLGATMNRVVDRVKLMGQYVFQTRSEKIFGVSGPSSATMEMAMTNLLWPGRKVLVLKIGTFSARFGEMAEGIGATCRYLVPEGLQPVTAAMVKEVLDQEHFDVVTTVQGETSCGIQNTELPEIARIVKEHGALMVVDAVCTLTTMPLYMDEWQLDVVVTGGQKGLSSIPGVSLIAFSSDAWKVVESRPAKCPHWCLDARRALNFWDKHNYHYTAPVSGILAIHEALRLICEETLEARIHRHTVSSLALQAGIEAMGLHLFIPKAYRLNSVVAIDIPDGVDGNAVRNYMADTFHVEISGAFGLNIIRIGQMGEQCRSYNLFRTLHAMGMSFKQFGLDVNVSKGMSMMEECLVRDERHSVE</sequence>
<keyword evidence="10" id="KW-1185">Reference proteome</keyword>
<evidence type="ECO:0000256" key="5">
    <source>
        <dbReference type="PIRSR" id="PIRSR000524-50"/>
    </source>
</evidence>
<dbReference type="SUPFAM" id="SSF53383">
    <property type="entry name" value="PLP-dependent transferases"/>
    <property type="match status" value="1"/>
</dbReference>
<comment type="cofactor">
    <cofactor evidence="1 5 7">
        <name>pyridoxal 5'-phosphate</name>
        <dbReference type="ChEBI" id="CHEBI:597326"/>
    </cofactor>
</comment>
<dbReference type="PROSITE" id="PS00595">
    <property type="entry name" value="AA_TRANSFER_CLASS_5"/>
    <property type="match status" value="1"/>
</dbReference>
<dbReference type="InterPro" id="IPR020578">
    <property type="entry name" value="Aminotrans_V_PyrdxlP_BS"/>
</dbReference>